<reference evidence="2 3" key="1">
    <citation type="submission" date="2019-07" db="EMBL/GenBank/DDBJ databases">
        <title>Qingshengfaniella alkalisoli gen. nov., sp. nov., isolated from saline soil.</title>
        <authorList>
            <person name="Xu L."/>
            <person name="Huang X.-X."/>
            <person name="Sun J.-Q."/>
        </authorList>
    </citation>
    <scope>NUCLEOTIDE SEQUENCE [LARGE SCALE GENOMIC DNA]</scope>
    <source>
        <strain evidence="2 3">DSM 27279</strain>
    </source>
</reference>
<evidence type="ECO:0000313" key="2">
    <source>
        <dbReference type="EMBL" id="TSH90242.1"/>
    </source>
</evidence>
<organism evidence="2 3">
    <name type="scientific">Verticiella sediminum</name>
    <dbReference type="NCBI Taxonomy" id="1247510"/>
    <lineage>
        <taxon>Bacteria</taxon>
        <taxon>Pseudomonadati</taxon>
        <taxon>Pseudomonadota</taxon>
        <taxon>Betaproteobacteria</taxon>
        <taxon>Burkholderiales</taxon>
        <taxon>Alcaligenaceae</taxon>
        <taxon>Verticiella</taxon>
    </lineage>
</organism>
<gene>
    <name evidence="2" type="ORF">FOZ76_20620</name>
</gene>
<keyword evidence="3" id="KW-1185">Reference proteome</keyword>
<sequence>MPPLPMLRLLSLLSAGLVVAGCATVGQGFDPAGVAGLVPGESTLGEARVLLKASPTQTYAAANGAVQALWYAGLRGPVDSHASRSVLLAFGPDGRFRQVLDARGVILDEAATDRQRRQAACLEVAPGEPCDAYGGPAAPAAVQTGGHVPAAPAPAGCYAAGEKVVICPAL</sequence>
<evidence type="ECO:0000313" key="3">
    <source>
        <dbReference type="Proteomes" id="UP000318405"/>
    </source>
</evidence>
<proteinExistence type="predicted"/>
<dbReference type="AlphaFoldDB" id="A0A556ABH0"/>
<name>A0A556ABH0_9BURK</name>
<dbReference type="Proteomes" id="UP000318405">
    <property type="component" value="Unassembled WGS sequence"/>
</dbReference>
<dbReference type="EMBL" id="VLTJ01000039">
    <property type="protein sequence ID" value="TSH90242.1"/>
    <property type="molecule type" value="Genomic_DNA"/>
</dbReference>
<comment type="caution">
    <text evidence="2">The sequence shown here is derived from an EMBL/GenBank/DDBJ whole genome shotgun (WGS) entry which is preliminary data.</text>
</comment>
<dbReference type="OrthoDB" id="8686766at2"/>
<keyword evidence="1" id="KW-0732">Signal</keyword>
<accession>A0A556ABH0</accession>
<feature type="signal peptide" evidence="1">
    <location>
        <begin position="1"/>
        <end position="20"/>
    </location>
</feature>
<dbReference type="RefSeq" id="WP_143950157.1">
    <property type="nucleotide sequence ID" value="NZ_BAABMB010000003.1"/>
</dbReference>
<evidence type="ECO:0000256" key="1">
    <source>
        <dbReference type="SAM" id="SignalP"/>
    </source>
</evidence>
<feature type="chain" id="PRO_5022010447" evidence="1">
    <location>
        <begin position="21"/>
        <end position="170"/>
    </location>
</feature>
<protein>
    <submittedName>
        <fullName evidence="2">Uncharacterized protein</fullName>
    </submittedName>
</protein>